<proteinExistence type="predicted"/>
<dbReference type="REBASE" id="610844">
    <property type="entry name" value="M.Tha44931ORF21715P"/>
</dbReference>
<reference evidence="1" key="1">
    <citation type="submission" date="2020-10" db="EMBL/GenBank/DDBJ databases">
        <title>De novo genome project of the cellulose decomposer Thermobifida halotolerans type strain.</title>
        <authorList>
            <person name="Nagy I."/>
            <person name="Horvath B."/>
            <person name="Kukolya J."/>
            <person name="Nagy I."/>
            <person name="Orsini M."/>
        </authorList>
    </citation>
    <scope>NUCLEOTIDE SEQUENCE</scope>
    <source>
        <strain evidence="1">DSM 44931</strain>
    </source>
</reference>
<evidence type="ECO:0000313" key="2">
    <source>
        <dbReference type="Proteomes" id="UP000265719"/>
    </source>
</evidence>
<dbReference type="InterPro" id="IPR003356">
    <property type="entry name" value="DNA_methylase_A-5"/>
</dbReference>
<gene>
    <name evidence="1" type="ORF">NI17_021715</name>
</gene>
<dbReference type="SUPFAM" id="SSF53335">
    <property type="entry name" value="S-adenosyl-L-methionine-dependent methyltransferases"/>
    <property type="match status" value="1"/>
</dbReference>
<organism evidence="1 2">
    <name type="scientific">Thermobifida halotolerans</name>
    <dbReference type="NCBI Taxonomy" id="483545"/>
    <lineage>
        <taxon>Bacteria</taxon>
        <taxon>Bacillati</taxon>
        <taxon>Actinomycetota</taxon>
        <taxon>Actinomycetes</taxon>
        <taxon>Streptosporangiales</taxon>
        <taxon>Nocardiopsidaceae</taxon>
        <taxon>Thermobifida</taxon>
    </lineage>
</organism>
<dbReference type="PRINTS" id="PR00507">
    <property type="entry name" value="N12N6MTFRASE"/>
</dbReference>
<name>A0A399FYC6_9ACTN</name>
<dbReference type="GO" id="GO:0003677">
    <property type="term" value="F:DNA binding"/>
    <property type="evidence" value="ECO:0007669"/>
    <property type="project" value="InterPro"/>
</dbReference>
<dbReference type="InterPro" id="IPR029063">
    <property type="entry name" value="SAM-dependent_MTases_sf"/>
</dbReference>
<dbReference type="RefSeq" id="WP_119268047.1">
    <property type="nucleotide sequence ID" value="NZ_CP063196.1"/>
</dbReference>
<dbReference type="Proteomes" id="UP000265719">
    <property type="component" value="Chromosome"/>
</dbReference>
<dbReference type="EMBL" id="CP063196">
    <property type="protein sequence ID" value="UOE19319.1"/>
    <property type="molecule type" value="Genomic_DNA"/>
</dbReference>
<dbReference type="PANTHER" id="PTHR42998">
    <property type="entry name" value="TYPE I RESTRICTION ENZYME HINDVIIP M PROTEIN-RELATED"/>
    <property type="match status" value="1"/>
</dbReference>
<sequence>MSNTQFGTTVNSVGIARLAGVGRAAVSNWRRRYPDFPDPVDGAEGSPLFDLAEVRAWLRRMGKLAADESPDAVVEAVWNVLDPLREHLDGVDAVALLGAALAAREEGADLAALPEERLRDRLLASLDVGAPPPDLPDAAPLRRVLVDAADRLDAVGGAPDAFERLHQRYLTSVSRHFFADTPEIGALMLRLVDDSAATVLDPVCGTGTLLREAARRIPGVAVLGQELDPGAARLARVRLLLAGARPDIRCGDSLRADTFGGPAADAVVAHPPFNQTDWGFEELNLDPRWRYGVPARKEPELAWVQHALARVRPGGTVVMVLPPTVASRGSGRRVRRELIRRGALRAVIALPAGLTPPMGVPLTLWVLRSPENGSAPPDGVLLFDASDGRADDSRGEAARSWPATAESVVSVYRAFTKAPESVAESPGRYRVMSLADLLDEAVDVSPGRHVRRPGLDLDSLADTRGDLLRLSEDLAASLPGLRPATGTLHQAMTTLGELNRMGGLEIVYRRSGDDPGEGEPSLPALTGEDIERETAPSGRGRLDEHTVRLRPGDVVLPRIARRPVARVVTDEEAALHGTTYLLRPDPEVVDPWFLAGFLTGSGACAAAASTSRPGVTRITELRKVRVPRLPLADQRAYGVAYRRLTEFRRTLRRTTEVGDRLWWLLTEGLAVGTLRPENGKEA</sequence>
<accession>A0A399FYC6</accession>
<dbReference type="Pfam" id="PF02384">
    <property type="entry name" value="N6_Mtase"/>
    <property type="match status" value="1"/>
</dbReference>
<dbReference type="KEGG" id="thao:NI17_021715"/>
<protein>
    <submittedName>
        <fullName evidence="1">N-6 DNA methylase</fullName>
    </submittedName>
</protein>
<keyword evidence="2" id="KW-1185">Reference proteome</keyword>
<dbReference type="InterPro" id="IPR044946">
    <property type="entry name" value="Restrct_endonuc_typeI_TRD_sf"/>
</dbReference>
<dbReference type="GO" id="GO:0008170">
    <property type="term" value="F:N-methyltransferase activity"/>
    <property type="evidence" value="ECO:0007669"/>
    <property type="project" value="InterPro"/>
</dbReference>
<dbReference type="InterPro" id="IPR052916">
    <property type="entry name" value="Type-I_RE_MTase_Subunit"/>
</dbReference>
<dbReference type="Gene3D" id="3.40.50.150">
    <property type="entry name" value="Vaccinia Virus protein VP39"/>
    <property type="match status" value="1"/>
</dbReference>
<dbReference type="CDD" id="cd02440">
    <property type="entry name" value="AdoMet_MTases"/>
    <property type="match status" value="1"/>
</dbReference>
<dbReference type="AlphaFoldDB" id="A0A399FYC6"/>
<keyword evidence="1" id="KW-0489">Methyltransferase</keyword>
<dbReference type="Gene3D" id="3.90.220.20">
    <property type="entry name" value="DNA methylase specificity domains"/>
    <property type="match status" value="1"/>
</dbReference>
<dbReference type="PANTHER" id="PTHR42998:SF1">
    <property type="entry name" value="TYPE I RESTRICTION ENZYME HINDI METHYLASE SUBUNIT"/>
    <property type="match status" value="1"/>
</dbReference>
<evidence type="ECO:0000313" key="1">
    <source>
        <dbReference type="EMBL" id="UOE19319.1"/>
    </source>
</evidence>
<keyword evidence="1" id="KW-0808">Transferase</keyword>
<dbReference type="GO" id="GO:0032259">
    <property type="term" value="P:methylation"/>
    <property type="evidence" value="ECO:0007669"/>
    <property type="project" value="UniProtKB-KW"/>
</dbReference>